<evidence type="ECO:0000256" key="1">
    <source>
        <dbReference type="ARBA" id="ARBA00007174"/>
    </source>
</evidence>
<keyword evidence="5" id="KW-0479">Metal-binding</keyword>
<keyword evidence="3 5" id="KW-0560">Oxidoreductase</keyword>
<dbReference type="InterPro" id="IPR002579">
    <property type="entry name" value="Met_Sox_Rdtase_MsrB_dom"/>
</dbReference>
<reference evidence="7 8" key="1">
    <citation type="submission" date="2020-10" db="EMBL/GenBank/DDBJ databases">
        <authorList>
            <person name="Klimov P.B."/>
            <person name="Dyachkov S.M."/>
            <person name="Chetverikov P.E."/>
        </authorList>
    </citation>
    <scope>NUCLEOTIDE SEQUENCE [LARGE SCALE GENOMIC DNA]</scope>
    <source>
        <strain evidence="7">BMOC 18-1129-001#AD2665</strain>
        <tissue evidence="7">Entire mites</tissue>
    </source>
</reference>
<keyword evidence="8" id="KW-1185">Reference proteome</keyword>
<gene>
    <name evidence="7" type="primary">SelR</name>
    <name evidence="7" type="ORF">GZH46_02771</name>
</gene>
<dbReference type="Gene3D" id="2.170.150.20">
    <property type="entry name" value="Peptide methionine sulfoxide reductase"/>
    <property type="match status" value="1"/>
</dbReference>
<dbReference type="EMBL" id="JAIFTH010001053">
    <property type="protein sequence ID" value="KAG9508728.1"/>
    <property type="molecule type" value="Genomic_DNA"/>
</dbReference>
<comment type="caution">
    <text evidence="7">The sequence shown here is derived from an EMBL/GenBank/DDBJ whole genome shotgun (WGS) entry which is preliminary data.</text>
</comment>
<evidence type="ECO:0000313" key="8">
    <source>
        <dbReference type="Proteomes" id="UP000825002"/>
    </source>
</evidence>
<dbReference type="EC" id="1.8.4.12" evidence="2 5"/>
<dbReference type="NCBIfam" id="TIGR00357">
    <property type="entry name" value="peptide-methionine (R)-S-oxide reductase MsrB"/>
    <property type="match status" value="1"/>
</dbReference>
<dbReference type="PANTHER" id="PTHR10173">
    <property type="entry name" value="METHIONINE SULFOXIDE REDUCTASE"/>
    <property type="match status" value="1"/>
</dbReference>
<keyword evidence="5" id="KW-0862">Zinc</keyword>
<dbReference type="Proteomes" id="UP000825002">
    <property type="component" value="Unassembled WGS sequence"/>
</dbReference>
<comment type="similarity">
    <text evidence="1 5">Belongs to the MsrB Met sulfoxide reductase family.</text>
</comment>
<protein>
    <recommendedName>
        <fullName evidence="2 5">Peptide-methionine (R)-S-oxide reductase</fullName>
        <ecNumber evidence="2 5">1.8.4.12</ecNumber>
    </recommendedName>
</protein>
<feature type="domain" description="MsrB" evidence="6">
    <location>
        <begin position="4"/>
        <end position="138"/>
    </location>
</feature>
<name>A0ABQ7S5M8_9ACAR</name>
<comment type="function">
    <text evidence="5">Methionine-sulfoxide reductase that specifically reduces methionine (R)-sulfoxide back to methionine. While in many cases methionine oxidation is the result of random oxidation following oxidative stress, methionine oxidation is also a post-translational modification that takes place on specific residues.</text>
</comment>
<comment type="catalytic activity">
    <reaction evidence="4 5">
        <text>L-methionyl-[protein] + [thioredoxin]-disulfide + H2O = L-methionyl-(R)-S-oxide-[protein] + [thioredoxin]-dithiol</text>
        <dbReference type="Rhea" id="RHEA:24164"/>
        <dbReference type="Rhea" id="RHEA-COMP:10698"/>
        <dbReference type="Rhea" id="RHEA-COMP:10700"/>
        <dbReference type="Rhea" id="RHEA-COMP:12313"/>
        <dbReference type="Rhea" id="RHEA-COMP:12314"/>
        <dbReference type="ChEBI" id="CHEBI:15377"/>
        <dbReference type="ChEBI" id="CHEBI:16044"/>
        <dbReference type="ChEBI" id="CHEBI:29950"/>
        <dbReference type="ChEBI" id="CHEBI:45764"/>
        <dbReference type="ChEBI" id="CHEBI:50058"/>
        <dbReference type="EC" id="1.8.4.12"/>
    </reaction>
</comment>
<evidence type="ECO:0000256" key="3">
    <source>
        <dbReference type="ARBA" id="ARBA00023002"/>
    </source>
</evidence>
<comment type="cofactor">
    <cofactor evidence="5">
        <name>Zn(2+)</name>
        <dbReference type="ChEBI" id="CHEBI:29105"/>
    </cofactor>
    <text evidence="5">Binds 1 zinc ion per subunit.</text>
</comment>
<evidence type="ECO:0000256" key="2">
    <source>
        <dbReference type="ARBA" id="ARBA00012499"/>
    </source>
</evidence>
<organism evidence="7 8">
    <name type="scientific">Fragariocoptes setiger</name>
    <dbReference type="NCBI Taxonomy" id="1670756"/>
    <lineage>
        <taxon>Eukaryota</taxon>
        <taxon>Metazoa</taxon>
        <taxon>Ecdysozoa</taxon>
        <taxon>Arthropoda</taxon>
        <taxon>Chelicerata</taxon>
        <taxon>Arachnida</taxon>
        <taxon>Acari</taxon>
        <taxon>Acariformes</taxon>
        <taxon>Trombidiformes</taxon>
        <taxon>Prostigmata</taxon>
        <taxon>Eupodina</taxon>
        <taxon>Eriophyoidea</taxon>
        <taxon>Phytoptidae</taxon>
        <taxon>Fragariocoptes</taxon>
    </lineage>
</organism>
<accession>A0ABQ7S5M8</accession>
<feature type="non-terminal residue" evidence="7">
    <location>
        <position position="1"/>
    </location>
</feature>
<dbReference type="PROSITE" id="PS51790">
    <property type="entry name" value="MSRB"/>
    <property type="match status" value="1"/>
</dbReference>
<dbReference type="InterPro" id="IPR011057">
    <property type="entry name" value="Mss4-like_sf"/>
</dbReference>
<evidence type="ECO:0000313" key="7">
    <source>
        <dbReference type="EMBL" id="KAG9508728.1"/>
    </source>
</evidence>
<sequence>MTSENINKSFLSPLQYKVTQQKYTERPHTGRFDKFFQKGIYECIVCGQMLFASSTKFDSGCGWPAFFDCIDSSKITMRRDDSLATDTSSEMAQKYHLIRTEIVCSKCNSHLGHVFDDGPKPTKRRYCVNSASMRFRDPEGGIIVDEGDEMNAFPDKAGTSDDR</sequence>
<dbReference type="SUPFAM" id="SSF51316">
    <property type="entry name" value="Mss4-like"/>
    <property type="match status" value="1"/>
</dbReference>
<evidence type="ECO:0000259" key="6">
    <source>
        <dbReference type="PROSITE" id="PS51790"/>
    </source>
</evidence>
<evidence type="ECO:0000256" key="5">
    <source>
        <dbReference type="RuleBase" id="RU365044"/>
    </source>
</evidence>
<evidence type="ECO:0000256" key="4">
    <source>
        <dbReference type="ARBA" id="ARBA00048488"/>
    </source>
</evidence>
<dbReference type="InterPro" id="IPR028427">
    <property type="entry name" value="Met_Sox_Rdtase_MsrB"/>
</dbReference>
<dbReference type="PANTHER" id="PTHR10173:SF52">
    <property type="entry name" value="METHIONINE-R-SULFOXIDE REDUCTASE B1"/>
    <property type="match status" value="1"/>
</dbReference>
<proteinExistence type="inferred from homology"/>
<dbReference type="Pfam" id="PF01641">
    <property type="entry name" value="SelR"/>
    <property type="match status" value="1"/>
</dbReference>